<comment type="catalytic activity">
    <reaction evidence="5">
        <text>isopentenyl diphosphate + 2 oxidized [2Fe-2S]-[ferredoxin] + H2O = (2E)-4-hydroxy-3-methylbut-2-enyl diphosphate + 2 reduced [2Fe-2S]-[ferredoxin] + 2 H(+)</text>
        <dbReference type="Rhea" id="RHEA:24488"/>
        <dbReference type="Rhea" id="RHEA-COMP:10000"/>
        <dbReference type="Rhea" id="RHEA-COMP:10001"/>
        <dbReference type="ChEBI" id="CHEBI:15377"/>
        <dbReference type="ChEBI" id="CHEBI:15378"/>
        <dbReference type="ChEBI" id="CHEBI:33737"/>
        <dbReference type="ChEBI" id="CHEBI:33738"/>
        <dbReference type="ChEBI" id="CHEBI:128753"/>
        <dbReference type="ChEBI" id="CHEBI:128769"/>
        <dbReference type="EC" id="1.17.7.4"/>
    </reaction>
</comment>
<evidence type="ECO:0000256" key="1">
    <source>
        <dbReference type="ARBA" id="ARBA00022485"/>
    </source>
</evidence>
<dbReference type="GO" id="GO:0050992">
    <property type="term" value="P:dimethylallyl diphosphate biosynthetic process"/>
    <property type="evidence" value="ECO:0007669"/>
    <property type="project" value="UniProtKB-UniRule"/>
</dbReference>
<feature type="active site" description="Proton donor" evidence="5">
    <location>
        <position position="134"/>
    </location>
</feature>
<reference evidence="6" key="1">
    <citation type="journal article" date="2021" name="PeerJ">
        <title>Extensive microbial diversity within the chicken gut microbiome revealed by metagenomics and culture.</title>
        <authorList>
            <person name="Gilroy R."/>
            <person name="Ravi A."/>
            <person name="Getino M."/>
            <person name="Pursley I."/>
            <person name="Horton D.L."/>
            <person name="Alikhan N.F."/>
            <person name="Baker D."/>
            <person name="Gharbi K."/>
            <person name="Hall N."/>
            <person name="Watson M."/>
            <person name="Adriaenssens E.M."/>
            <person name="Foster-Nyarko E."/>
            <person name="Jarju S."/>
            <person name="Secka A."/>
            <person name="Antonio M."/>
            <person name="Oren A."/>
            <person name="Chaudhuri R.R."/>
            <person name="La Ragione R."/>
            <person name="Hildebrand F."/>
            <person name="Pallen M.J."/>
        </authorList>
    </citation>
    <scope>NUCLEOTIDE SEQUENCE</scope>
    <source>
        <strain evidence="6">CHK187-11901</strain>
    </source>
</reference>
<comment type="catalytic activity">
    <reaction evidence="5">
        <text>dimethylallyl diphosphate + 2 oxidized [2Fe-2S]-[ferredoxin] + H2O = (2E)-4-hydroxy-3-methylbut-2-enyl diphosphate + 2 reduced [2Fe-2S]-[ferredoxin] + 2 H(+)</text>
        <dbReference type="Rhea" id="RHEA:24825"/>
        <dbReference type="Rhea" id="RHEA-COMP:10000"/>
        <dbReference type="Rhea" id="RHEA-COMP:10001"/>
        <dbReference type="ChEBI" id="CHEBI:15377"/>
        <dbReference type="ChEBI" id="CHEBI:15378"/>
        <dbReference type="ChEBI" id="CHEBI:33737"/>
        <dbReference type="ChEBI" id="CHEBI:33738"/>
        <dbReference type="ChEBI" id="CHEBI:57623"/>
        <dbReference type="ChEBI" id="CHEBI:128753"/>
        <dbReference type="EC" id="1.17.7.4"/>
    </reaction>
</comment>
<dbReference type="GO" id="GO:0051745">
    <property type="term" value="F:4-hydroxy-3-methylbut-2-enyl diphosphate reductase activity"/>
    <property type="evidence" value="ECO:0007669"/>
    <property type="project" value="UniProtKB-UniRule"/>
</dbReference>
<organism evidence="6 7">
    <name type="scientific">Candidatus Merdibacter merdavium</name>
    <dbReference type="NCBI Taxonomy" id="2838692"/>
    <lineage>
        <taxon>Bacteria</taxon>
        <taxon>Bacillati</taxon>
        <taxon>Bacillota</taxon>
        <taxon>Erysipelotrichia</taxon>
        <taxon>Erysipelotrichales</taxon>
        <taxon>Erysipelotrichaceae</taxon>
        <taxon>Merdibacter</taxon>
    </lineage>
</organism>
<feature type="binding site" evidence="5">
    <location>
        <position position="42"/>
    </location>
    <ligand>
        <name>isopentenyl diphosphate</name>
        <dbReference type="ChEBI" id="CHEBI:128769"/>
    </ligand>
</feature>
<feature type="binding site" evidence="5">
    <location>
        <position position="226"/>
    </location>
    <ligand>
        <name>isopentenyl diphosphate</name>
        <dbReference type="ChEBI" id="CHEBI:128769"/>
    </ligand>
</feature>
<feature type="binding site" evidence="5">
    <location>
        <position position="226"/>
    </location>
    <ligand>
        <name>dimethylallyl diphosphate</name>
        <dbReference type="ChEBI" id="CHEBI:57623"/>
    </ligand>
</feature>
<feature type="binding site" evidence="5">
    <location>
        <position position="228"/>
    </location>
    <ligand>
        <name>isopentenyl diphosphate</name>
        <dbReference type="ChEBI" id="CHEBI:128769"/>
    </ligand>
</feature>
<dbReference type="EMBL" id="DWWM01000001">
    <property type="protein sequence ID" value="HJC35531.1"/>
    <property type="molecule type" value="Genomic_DNA"/>
</dbReference>
<comment type="caution">
    <text evidence="6">The sequence shown here is derived from an EMBL/GenBank/DDBJ whole genome shotgun (WGS) entry which is preliminary data.</text>
</comment>
<dbReference type="GO" id="GO:0019288">
    <property type="term" value="P:isopentenyl diphosphate biosynthetic process, methylerythritol 4-phosphate pathway"/>
    <property type="evidence" value="ECO:0007669"/>
    <property type="project" value="UniProtKB-UniRule"/>
</dbReference>
<keyword evidence="2 5" id="KW-0479">Metal-binding</keyword>
<dbReference type="CDD" id="cd13944">
    <property type="entry name" value="lytB_ispH"/>
    <property type="match status" value="1"/>
</dbReference>
<feature type="binding site" evidence="5">
    <location>
        <position position="42"/>
    </location>
    <ligand>
        <name>dimethylallyl diphosphate</name>
        <dbReference type="ChEBI" id="CHEBI:57623"/>
    </ligand>
</feature>
<feature type="binding site" evidence="5">
    <location>
        <position position="12"/>
    </location>
    <ligand>
        <name>[4Fe-4S] cluster</name>
        <dbReference type="ChEBI" id="CHEBI:49883"/>
    </ligand>
</feature>
<feature type="binding site" evidence="5">
    <location>
        <position position="197"/>
    </location>
    <ligand>
        <name>[4Fe-4S] cluster</name>
        <dbReference type="ChEBI" id="CHEBI:49883"/>
    </ligand>
</feature>
<keyword evidence="5" id="KW-0414">Isoprene biosynthesis</keyword>
<protein>
    <recommendedName>
        <fullName evidence="5">4-hydroxy-3-methylbut-2-enyl diphosphate reductase</fullName>
        <shortName evidence="5">HMBPP reductase</shortName>
        <ecNumber evidence="5">1.17.7.4</ecNumber>
    </recommendedName>
</protein>
<name>A0A9D2NQ94_9FIRM</name>
<evidence type="ECO:0000313" key="7">
    <source>
        <dbReference type="Proteomes" id="UP000823896"/>
    </source>
</evidence>
<reference evidence="6" key="2">
    <citation type="submission" date="2021-04" db="EMBL/GenBank/DDBJ databases">
        <authorList>
            <person name="Gilroy R."/>
        </authorList>
    </citation>
    <scope>NUCLEOTIDE SEQUENCE</scope>
    <source>
        <strain evidence="6">CHK187-11901</strain>
    </source>
</reference>
<evidence type="ECO:0000256" key="3">
    <source>
        <dbReference type="ARBA" id="ARBA00023004"/>
    </source>
</evidence>
<comment type="pathway">
    <text evidence="5">Isoprenoid biosynthesis; isopentenyl diphosphate biosynthesis via DXP pathway; isopentenyl diphosphate from 1-deoxy-D-xylulose 5-phosphate: step 6/6.</text>
</comment>
<dbReference type="Pfam" id="PF02401">
    <property type="entry name" value="LYTB"/>
    <property type="match status" value="1"/>
</dbReference>
<dbReference type="Gene3D" id="3.40.1010.20">
    <property type="entry name" value="4-hydroxy-3-methylbut-2-enyl diphosphate reductase, catalytic domain"/>
    <property type="match status" value="2"/>
</dbReference>
<comment type="pathway">
    <text evidence="5">Isoprenoid biosynthesis; dimethylallyl diphosphate biosynthesis; dimethylallyl diphosphate from (2E)-4-hydroxy-3-methylbutenyl diphosphate: step 1/1.</text>
</comment>
<feature type="binding site" evidence="5">
    <location>
        <position position="169"/>
    </location>
    <ligand>
        <name>(2E)-4-hydroxy-3-methylbut-2-enyl diphosphate</name>
        <dbReference type="ChEBI" id="CHEBI:128753"/>
    </ligand>
</feature>
<keyword evidence="1 5" id="KW-0004">4Fe-4S</keyword>
<evidence type="ECO:0000256" key="2">
    <source>
        <dbReference type="ARBA" id="ARBA00022723"/>
    </source>
</evidence>
<dbReference type="GO" id="GO:0051539">
    <property type="term" value="F:4 iron, 4 sulfur cluster binding"/>
    <property type="evidence" value="ECO:0007669"/>
    <property type="project" value="UniProtKB-UniRule"/>
</dbReference>
<feature type="binding site" evidence="5">
    <location>
        <position position="271"/>
    </location>
    <ligand>
        <name>dimethylallyl diphosphate</name>
        <dbReference type="ChEBI" id="CHEBI:57623"/>
    </ligand>
</feature>
<sequence length="302" mass="33264">MNVIKVVPRGYCKGVVRAISIAQQCRAQYPEQPVTVLGMLVHNEYVKKALALRGIATVEDPLRTREALLDEVESGVVIFTAHGISDQARAKAKQKKLICVDASCPDVLRTQELVRTRLQQGNEVFYIGKARHPEAEAVCALSAHVHLITSEADIPSLPADTPLFVTNQTTMSIFDVHKLFARIRERFPGAQISEEICNATRIRQQAVADLRDKHVDVLYVVGDTHSNNSKRLAQIGSQQGIPRVLLIESVQDIEPAQLKGAQNVAVTSGASTPTYLTAQVIDYLEHMEEGVPKPHISLQDIL</sequence>
<comment type="similarity">
    <text evidence="5">Belongs to the IspH family.</text>
</comment>
<keyword evidence="4 5" id="KW-0411">Iron-sulfur</keyword>
<evidence type="ECO:0000313" key="6">
    <source>
        <dbReference type="EMBL" id="HJC35531.1"/>
    </source>
</evidence>
<feature type="binding site" evidence="5">
    <location>
        <position position="104"/>
    </location>
    <ligand>
        <name>[4Fe-4S] cluster</name>
        <dbReference type="ChEBI" id="CHEBI:49883"/>
    </ligand>
</feature>
<dbReference type="NCBIfam" id="TIGR00216">
    <property type="entry name" value="ispH_lytB"/>
    <property type="match status" value="1"/>
</dbReference>
<dbReference type="GO" id="GO:0046872">
    <property type="term" value="F:metal ion binding"/>
    <property type="evidence" value="ECO:0007669"/>
    <property type="project" value="UniProtKB-KW"/>
</dbReference>
<feature type="binding site" evidence="5">
    <location>
        <position position="42"/>
    </location>
    <ligand>
        <name>(2E)-4-hydroxy-3-methylbut-2-enyl diphosphate</name>
        <dbReference type="ChEBI" id="CHEBI:128753"/>
    </ligand>
</feature>
<dbReference type="InterPro" id="IPR003451">
    <property type="entry name" value="LytB/IspH"/>
</dbReference>
<dbReference type="EC" id="1.17.7.4" evidence="5"/>
<dbReference type="GO" id="GO:0016114">
    <property type="term" value="P:terpenoid biosynthetic process"/>
    <property type="evidence" value="ECO:0007669"/>
    <property type="project" value="UniProtKB-UniRule"/>
</dbReference>
<proteinExistence type="inferred from homology"/>
<keyword evidence="5 6" id="KW-0560">Oxidoreductase</keyword>
<feature type="binding site" evidence="5">
    <location>
        <position position="271"/>
    </location>
    <ligand>
        <name>(2E)-4-hydroxy-3-methylbut-2-enyl diphosphate</name>
        <dbReference type="ChEBI" id="CHEBI:128753"/>
    </ligand>
</feature>
<feature type="binding site" evidence="5">
    <location>
        <position position="132"/>
    </location>
    <ligand>
        <name>(2E)-4-hydroxy-3-methylbut-2-enyl diphosphate</name>
        <dbReference type="ChEBI" id="CHEBI:128753"/>
    </ligand>
</feature>
<dbReference type="Gene3D" id="3.40.50.11270">
    <property type="match status" value="1"/>
</dbReference>
<gene>
    <name evidence="5 6" type="primary">ispH</name>
    <name evidence="6" type="ORF">H9702_00165</name>
</gene>
<feature type="binding site" evidence="5">
    <location>
        <position position="132"/>
    </location>
    <ligand>
        <name>isopentenyl diphosphate</name>
        <dbReference type="ChEBI" id="CHEBI:128769"/>
    </ligand>
</feature>
<feature type="binding site" evidence="5">
    <location>
        <position position="82"/>
    </location>
    <ligand>
        <name>(2E)-4-hydroxy-3-methylbut-2-enyl diphosphate</name>
        <dbReference type="ChEBI" id="CHEBI:128753"/>
    </ligand>
</feature>
<dbReference type="AlphaFoldDB" id="A0A9D2NQ94"/>
<dbReference type="HAMAP" id="MF_00191">
    <property type="entry name" value="IspH"/>
    <property type="match status" value="1"/>
</dbReference>
<feature type="binding site" evidence="5">
    <location>
        <position position="228"/>
    </location>
    <ligand>
        <name>dimethylallyl diphosphate</name>
        <dbReference type="ChEBI" id="CHEBI:57623"/>
    </ligand>
</feature>
<comment type="function">
    <text evidence="5">Catalyzes the conversion of 1-hydroxy-2-methyl-2-(E)-butenyl 4-diphosphate (HMBPP) into a mixture of isopentenyl diphosphate (IPP) and dimethylallyl diphosphate (DMAPP). Acts in the terminal step of the DOXP/MEP pathway for isoprenoid precursor biosynthesis.</text>
</comment>
<comment type="cofactor">
    <cofactor evidence="5">
        <name>[4Fe-4S] cluster</name>
        <dbReference type="ChEBI" id="CHEBI:49883"/>
    </cofactor>
    <text evidence="5">Binds 1 [4Fe-4S] cluster per subunit.</text>
</comment>
<accession>A0A9D2NQ94</accession>
<feature type="binding site" evidence="5">
    <location>
        <position position="82"/>
    </location>
    <ligand>
        <name>isopentenyl diphosphate</name>
        <dbReference type="ChEBI" id="CHEBI:128769"/>
    </ligand>
</feature>
<dbReference type="PANTHER" id="PTHR30426:SF0">
    <property type="entry name" value="4-HYDROXY-3-METHYLBUT-2-ENYL DIPHOSPHATE REDUCTASE"/>
    <property type="match status" value="1"/>
</dbReference>
<feature type="binding site" evidence="5">
    <location>
        <position position="132"/>
    </location>
    <ligand>
        <name>dimethylallyl diphosphate</name>
        <dbReference type="ChEBI" id="CHEBI:57623"/>
    </ligand>
</feature>
<feature type="binding site" evidence="5">
    <location>
        <position position="271"/>
    </location>
    <ligand>
        <name>isopentenyl diphosphate</name>
        <dbReference type="ChEBI" id="CHEBI:128769"/>
    </ligand>
</feature>
<dbReference type="PANTHER" id="PTHR30426">
    <property type="entry name" value="4-HYDROXY-3-METHYLBUT-2-ENYL DIPHOSPHATE REDUCTASE"/>
    <property type="match status" value="1"/>
</dbReference>
<evidence type="ECO:0000256" key="5">
    <source>
        <dbReference type="HAMAP-Rule" id="MF_00191"/>
    </source>
</evidence>
<evidence type="ECO:0000256" key="4">
    <source>
        <dbReference type="ARBA" id="ARBA00023014"/>
    </source>
</evidence>
<comment type="caution">
    <text evidence="5">Lacks conserved residue(s) required for the propagation of feature annotation.</text>
</comment>
<feature type="binding site" evidence="5">
    <location>
        <position position="226"/>
    </location>
    <ligand>
        <name>(2E)-4-hydroxy-3-methylbut-2-enyl diphosphate</name>
        <dbReference type="ChEBI" id="CHEBI:128753"/>
    </ligand>
</feature>
<feature type="binding site" evidence="5">
    <location>
        <position position="228"/>
    </location>
    <ligand>
        <name>(2E)-4-hydroxy-3-methylbut-2-enyl diphosphate</name>
        <dbReference type="ChEBI" id="CHEBI:128753"/>
    </ligand>
</feature>
<dbReference type="Proteomes" id="UP000823896">
    <property type="component" value="Unassembled WGS sequence"/>
</dbReference>
<feature type="binding site" evidence="5">
    <location>
        <position position="82"/>
    </location>
    <ligand>
        <name>dimethylallyl diphosphate</name>
        <dbReference type="ChEBI" id="CHEBI:57623"/>
    </ligand>
</feature>
<keyword evidence="3 5" id="KW-0408">Iron</keyword>